<dbReference type="InterPro" id="IPR016163">
    <property type="entry name" value="Ald_DH_C"/>
</dbReference>
<dbReference type="GO" id="GO:0004029">
    <property type="term" value="F:aldehyde dehydrogenase (NAD+) activity"/>
    <property type="evidence" value="ECO:0007669"/>
    <property type="project" value="UniProtKB-EC"/>
</dbReference>
<evidence type="ECO:0000256" key="5">
    <source>
        <dbReference type="PROSITE-ProRule" id="PRU10007"/>
    </source>
</evidence>
<dbReference type="PROSITE" id="PS00687">
    <property type="entry name" value="ALDEHYDE_DEHYDR_GLU"/>
    <property type="match status" value="1"/>
</dbReference>
<dbReference type="InterPro" id="IPR015590">
    <property type="entry name" value="Aldehyde_DH_dom"/>
</dbReference>
<evidence type="ECO:0000256" key="3">
    <source>
        <dbReference type="ARBA" id="ARBA00024226"/>
    </source>
</evidence>
<evidence type="ECO:0000313" key="8">
    <source>
        <dbReference type="EMBL" id="KXJ88462.1"/>
    </source>
</evidence>
<evidence type="ECO:0000256" key="6">
    <source>
        <dbReference type="RuleBase" id="RU003345"/>
    </source>
</evidence>
<evidence type="ECO:0000313" key="9">
    <source>
        <dbReference type="Proteomes" id="UP000070501"/>
    </source>
</evidence>
<dbReference type="EC" id="1.2.1.3" evidence="3"/>
<comment type="catalytic activity">
    <reaction evidence="4">
        <text>an aldehyde + NAD(+) + H2O = a carboxylate + NADH + 2 H(+)</text>
        <dbReference type="Rhea" id="RHEA:16185"/>
        <dbReference type="ChEBI" id="CHEBI:15377"/>
        <dbReference type="ChEBI" id="CHEBI:15378"/>
        <dbReference type="ChEBI" id="CHEBI:17478"/>
        <dbReference type="ChEBI" id="CHEBI:29067"/>
        <dbReference type="ChEBI" id="CHEBI:57540"/>
        <dbReference type="ChEBI" id="CHEBI:57945"/>
        <dbReference type="EC" id="1.2.1.3"/>
    </reaction>
</comment>
<dbReference type="InterPro" id="IPR029510">
    <property type="entry name" value="Ald_DH_CS_GLU"/>
</dbReference>
<protein>
    <recommendedName>
        <fullName evidence="3">aldehyde dehydrogenase (NAD(+))</fullName>
        <ecNumber evidence="3">1.2.1.3</ecNumber>
    </recommendedName>
</protein>
<sequence>MTADAQKNGGAKPKLDFTTFDNVINGKLVNTTKTRHNINPSTLEPNPEVPIATLDDVNEAVKHARTAAKGWATTPLADRRQAILNLAAALRETAPEFARMLTKEQGKPLSMALGEAEGSSQLLEQIAKLPFDDDIVEDSETHVVKTRYVPLGVAVAIVPWNFPHNLACIKLGHAVVTGNTVIIKPSPFTPYCNLKLAELAQQFFPPGVVQALSGDDSLGPWLTEHEGVDKVSFTGSTATGRLVMKSCAKTLKRVTLELGGNDAAIGFEDVDVADTAAKLAQFAFINSGQICIAVKRIYVHASIYPQFLEAFVATTKSLRVGDGMTEGVFLGPVQNKMQYDRISGLLKDVQETKGTIAFGGNDGADGTMGKGYFIQPTVVDNPPDTSRIVMEEPFGPIVPLLEFDTEEEAITRANSSDYGLGGSVWSKDLPRAERVASQLQAGNIWVNSHMVIRPDAPVAGHKQSGIGVEFGTSGLRGFCNPQTITVPKA</sequence>
<dbReference type="CDD" id="cd07106">
    <property type="entry name" value="ALDH_AldA-AAD23400"/>
    <property type="match status" value="1"/>
</dbReference>
<evidence type="ECO:0000259" key="7">
    <source>
        <dbReference type="Pfam" id="PF00171"/>
    </source>
</evidence>
<dbReference type="EMBL" id="KQ964258">
    <property type="protein sequence ID" value="KXJ88462.1"/>
    <property type="molecule type" value="Genomic_DNA"/>
</dbReference>
<keyword evidence="9" id="KW-1185">Reference proteome</keyword>
<dbReference type="InterPro" id="IPR044086">
    <property type="entry name" value="LUC3-like"/>
</dbReference>
<evidence type="ECO:0000256" key="1">
    <source>
        <dbReference type="ARBA" id="ARBA00009986"/>
    </source>
</evidence>
<dbReference type="AlphaFoldDB" id="A0A136IU37"/>
<dbReference type="FunFam" id="3.40.605.10:FF:000007">
    <property type="entry name" value="NAD/NADP-dependent betaine aldehyde dehydrogenase"/>
    <property type="match status" value="1"/>
</dbReference>
<dbReference type="Pfam" id="PF00171">
    <property type="entry name" value="Aldedh"/>
    <property type="match status" value="1"/>
</dbReference>
<gene>
    <name evidence="8" type="ORF">Micbo1qcDRAFT_235796</name>
</gene>
<dbReference type="Gene3D" id="3.40.309.10">
    <property type="entry name" value="Aldehyde Dehydrogenase, Chain A, domain 2"/>
    <property type="match status" value="1"/>
</dbReference>
<dbReference type="SUPFAM" id="SSF53720">
    <property type="entry name" value="ALDH-like"/>
    <property type="match status" value="1"/>
</dbReference>
<feature type="domain" description="Aldehyde dehydrogenase" evidence="7">
    <location>
        <begin position="33"/>
        <end position="484"/>
    </location>
</feature>
<dbReference type="InterPro" id="IPR016160">
    <property type="entry name" value="Ald_DH_CS_CYS"/>
</dbReference>
<accession>A0A136IU37</accession>
<dbReference type="InterPro" id="IPR016162">
    <property type="entry name" value="Ald_DH_N"/>
</dbReference>
<dbReference type="InParanoid" id="A0A136IU37"/>
<dbReference type="Gene3D" id="3.40.605.10">
    <property type="entry name" value="Aldehyde Dehydrogenase, Chain A, domain 1"/>
    <property type="match status" value="1"/>
</dbReference>
<comment type="similarity">
    <text evidence="1 6">Belongs to the aldehyde dehydrogenase family.</text>
</comment>
<dbReference type="PROSITE" id="PS00070">
    <property type="entry name" value="ALDEHYDE_DEHYDR_CYS"/>
    <property type="match status" value="1"/>
</dbReference>
<evidence type="ECO:0000256" key="2">
    <source>
        <dbReference type="ARBA" id="ARBA00023002"/>
    </source>
</evidence>
<proteinExistence type="inferred from homology"/>
<dbReference type="Proteomes" id="UP000070501">
    <property type="component" value="Unassembled WGS sequence"/>
</dbReference>
<name>A0A136IU37_9PEZI</name>
<dbReference type="STRING" id="196109.A0A136IU37"/>
<evidence type="ECO:0000256" key="4">
    <source>
        <dbReference type="ARBA" id="ARBA00049194"/>
    </source>
</evidence>
<dbReference type="InterPro" id="IPR016161">
    <property type="entry name" value="Ald_DH/histidinol_DH"/>
</dbReference>
<feature type="active site" evidence="5">
    <location>
        <position position="257"/>
    </location>
</feature>
<dbReference type="OrthoDB" id="310895at2759"/>
<organism evidence="8 9">
    <name type="scientific">Microdochium bolleyi</name>
    <dbReference type="NCBI Taxonomy" id="196109"/>
    <lineage>
        <taxon>Eukaryota</taxon>
        <taxon>Fungi</taxon>
        <taxon>Dikarya</taxon>
        <taxon>Ascomycota</taxon>
        <taxon>Pezizomycotina</taxon>
        <taxon>Sordariomycetes</taxon>
        <taxon>Xylariomycetidae</taxon>
        <taxon>Xylariales</taxon>
        <taxon>Microdochiaceae</taxon>
        <taxon>Microdochium</taxon>
    </lineage>
</organism>
<dbReference type="FunFam" id="3.40.309.10:FF:000009">
    <property type="entry name" value="Aldehyde dehydrogenase A"/>
    <property type="match status" value="1"/>
</dbReference>
<keyword evidence="2 6" id="KW-0560">Oxidoreductase</keyword>
<dbReference type="PANTHER" id="PTHR11699">
    <property type="entry name" value="ALDEHYDE DEHYDROGENASE-RELATED"/>
    <property type="match status" value="1"/>
</dbReference>
<reference evidence="9" key="1">
    <citation type="submission" date="2016-02" db="EMBL/GenBank/DDBJ databases">
        <title>Draft genome sequence of Microdochium bolleyi, a fungal endophyte of beachgrass.</title>
        <authorList>
            <consortium name="DOE Joint Genome Institute"/>
            <person name="David A.S."/>
            <person name="May G."/>
            <person name="Haridas S."/>
            <person name="Lim J."/>
            <person name="Wang M."/>
            <person name="Labutti K."/>
            <person name="Lipzen A."/>
            <person name="Barry K."/>
            <person name="Grigoriev I.V."/>
        </authorList>
    </citation>
    <scope>NUCLEOTIDE SEQUENCE [LARGE SCALE GENOMIC DNA]</scope>
    <source>
        <strain evidence="9">J235TASD1</strain>
    </source>
</reference>